<feature type="coiled-coil region" evidence="1">
    <location>
        <begin position="160"/>
        <end position="224"/>
    </location>
</feature>
<comment type="caution">
    <text evidence="3">The sequence shown here is derived from an EMBL/GenBank/DDBJ whole genome shotgun (WGS) entry which is preliminary data.</text>
</comment>
<keyword evidence="2" id="KW-1133">Transmembrane helix</keyword>
<reference evidence="3 4" key="1">
    <citation type="journal article" date="2015" name="Microbiome">
        <title>Genomic resolution of linkages in carbon, nitrogen, and sulfur cycling among widespread estuary sediment bacteria.</title>
        <authorList>
            <person name="Baker B.J."/>
            <person name="Lazar C.S."/>
            <person name="Teske A.P."/>
            <person name="Dick G.J."/>
        </authorList>
    </citation>
    <scope>NUCLEOTIDE SEQUENCE [LARGE SCALE GENOMIC DNA]</scope>
    <source>
        <strain evidence="3">SM23_40</strain>
    </source>
</reference>
<keyword evidence="2" id="KW-0812">Transmembrane</keyword>
<name>A0A0S8G8S3_UNCT6</name>
<protein>
    <submittedName>
        <fullName evidence="3">Uncharacterized protein</fullName>
    </submittedName>
</protein>
<dbReference type="InterPro" id="IPR050445">
    <property type="entry name" value="Bact_polysacc_biosynth/exp"/>
</dbReference>
<dbReference type="EMBL" id="LJUI01000065">
    <property type="protein sequence ID" value="KPK68660.1"/>
    <property type="molecule type" value="Genomic_DNA"/>
</dbReference>
<keyword evidence="2" id="KW-0472">Membrane</keyword>
<dbReference type="PANTHER" id="PTHR32309">
    <property type="entry name" value="TYROSINE-PROTEIN KINASE"/>
    <property type="match status" value="1"/>
</dbReference>
<sequence>MGENDFTAYLRAIWRKRGVVAVVLLSSLVGTTLLTRQLPPAYEARVTLYPPARLTQETFLLQRMTLPGPFVPVINPTVARGYVGIMESRTVAEEAEKLVEGASARKFSKNSSFHVTARNLMEIVVRDRDPEKAAEMANALAQAFNLVFMRFRTEANEHLREFLTEQLEMAKRDVEVAEDALLQFERDRGLILPDEEFSRLVADMSRIRAERNDTEIRIAEIDRNLWRVRASSNDSSLVDISEEVAVDDPTVQRLRSRLAELQIELARMLTGHTEAHPRVVALRAELQEATVALREQTMIRLEGERNSLSALHLSQESTLRRIEEDLTQIPEIGSDFAHLTREIARRQGIYDRLFSEVQELLLQESREWQSFVIVDSAIPPRKPAFPVLWMNLLVALVFGSIGAVFLALFLDFLEMRRGMHIV</sequence>
<dbReference type="GO" id="GO:0005886">
    <property type="term" value="C:plasma membrane"/>
    <property type="evidence" value="ECO:0007669"/>
    <property type="project" value="TreeGrafter"/>
</dbReference>
<evidence type="ECO:0000313" key="3">
    <source>
        <dbReference type="EMBL" id="KPK68660.1"/>
    </source>
</evidence>
<dbReference type="PANTHER" id="PTHR32309:SF13">
    <property type="entry name" value="FERRIC ENTEROBACTIN TRANSPORT PROTEIN FEPE"/>
    <property type="match status" value="1"/>
</dbReference>
<evidence type="ECO:0000256" key="2">
    <source>
        <dbReference type="SAM" id="Phobius"/>
    </source>
</evidence>
<proteinExistence type="predicted"/>
<accession>A0A0S8G8S3</accession>
<organism evidence="3 4">
    <name type="scientific">candidate division TA06 bacterium SM23_40</name>
    <dbReference type="NCBI Taxonomy" id="1703774"/>
    <lineage>
        <taxon>Bacteria</taxon>
        <taxon>Bacteria division TA06</taxon>
    </lineage>
</organism>
<gene>
    <name evidence="3" type="ORF">AMJ82_07665</name>
</gene>
<evidence type="ECO:0000256" key="1">
    <source>
        <dbReference type="SAM" id="Coils"/>
    </source>
</evidence>
<dbReference type="GO" id="GO:0004713">
    <property type="term" value="F:protein tyrosine kinase activity"/>
    <property type="evidence" value="ECO:0007669"/>
    <property type="project" value="TreeGrafter"/>
</dbReference>
<dbReference type="Proteomes" id="UP000051717">
    <property type="component" value="Unassembled WGS sequence"/>
</dbReference>
<dbReference type="AlphaFoldDB" id="A0A0S8G8S3"/>
<feature type="transmembrane region" description="Helical" evidence="2">
    <location>
        <begin position="388"/>
        <end position="410"/>
    </location>
</feature>
<evidence type="ECO:0000313" key="4">
    <source>
        <dbReference type="Proteomes" id="UP000051717"/>
    </source>
</evidence>
<keyword evidence="1" id="KW-0175">Coiled coil</keyword>